<feature type="region of interest" description="Disordered" evidence="1">
    <location>
        <begin position="317"/>
        <end position="353"/>
    </location>
</feature>
<dbReference type="AlphaFoldDB" id="A0A9P5VGU6"/>
<protein>
    <submittedName>
        <fullName evidence="2">Uncharacterized protein</fullName>
    </submittedName>
</protein>
<feature type="region of interest" description="Disordered" evidence="1">
    <location>
        <begin position="433"/>
        <end position="484"/>
    </location>
</feature>
<sequence length="484" mass="54877">MLYWCDPQKREEVFRKADAILLQLFEGFNLEEEMKIDFTDRDEHLWRIFNRNRRDKRERVVWNKYEWRYFLRTCKGIDLCSGLTMAEIGQQGNIDRLSSDDKYRLGACIYDFKTSKLFQGTDLENCRKGIKMLRELMIETAEKIKHRLSKLLEEHAALIAGSEDGDNEEVQVTEETVKNICDQYYPEPDDMALTDCNNQDMITALDNMIEYGKDASKSSNLMAPEIGPWEYEEEAAASFWTFGESDEEDSFSDVDHDDVIPMLSLGEAEGVRQGDSKLFQRHIDHGEAEFRSDAPLSALTPPLLFDKERSGLAVFPKHTHARPQEEKGEPALKSRARTLPVEDNSQGRTYKNCKSGLNATKAMQNSVVPKSAMDKNMEQTIGTAAVLSKSPSVAPSLKQPLISDFLSRRNKENQPPQPPQTTLITQCFASEHRNTTSEIEIPKHSRSEQLKAAGHVTSAAKRKISSLEKRPPLGPAMMSSCPVG</sequence>
<name>A0A9P5VGU6_9FUNG</name>
<feature type="compositionally biased region" description="Basic and acidic residues" evidence="1">
    <location>
        <begin position="433"/>
        <end position="449"/>
    </location>
</feature>
<reference evidence="2" key="1">
    <citation type="journal article" date="2020" name="Fungal Divers.">
        <title>Resolving the Mortierellaceae phylogeny through synthesis of multi-gene phylogenetics and phylogenomics.</title>
        <authorList>
            <person name="Vandepol N."/>
            <person name="Liber J."/>
            <person name="Desiro A."/>
            <person name="Na H."/>
            <person name="Kennedy M."/>
            <person name="Barry K."/>
            <person name="Grigoriev I.V."/>
            <person name="Miller A.N."/>
            <person name="O'Donnell K."/>
            <person name="Stajich J.E."/>
            <person name="Bonito G."/>
        </authorList>
    </citation>
    <scope>NUCLEOTIDE SEQUENCE</scope>
    <source>
        <strain evidence="2">NVP1</strain>
    </source>
</reference>
<gene>
    <name evidence="2" type="ORF">BG006_002248</name>
</gene>
<evidence type="ECO:0000313" key="3">
    <source>
        <dbReference type="Proteomes" id="UP000696485"/>
    </source>
</evidence>
<evidence type="ECO:0000256" key="1">
    <source>
        <dbReference type="SAM" id="MobiDB-lite"/>
    </source>
</evidence>
<dbReference type="EMBL" id="JAAAUY010001500">
    <property type="protein sequence ID" value="KAF9322612.1"/>
    <property type="molecule type" value="Genomic_DNA"/>
</dbReference>
<accession>A0A9P5VGU6</accession>
<organism evidence="2 3">
    <name type="scientific">Podila minutissima</name>
    <dbReference type="NCBI Taxonomy" id="64525"/>
    <lineage>
        <taxon>Eukaryota</taxon>
        <taxon>Fungi</taxon>
        <taxon>Fungi incertae sedis</taxon>
        <taxon>Mucoromycota</taxon>
        <taxon>Mortierellomycotina</taxon>
        <taxon>Mortierellomycetes</taxon>
        <taxon>Mortierellales</taxon>
        <taxon>Mortierellaceae</taxon>
        <taxon>Podila</taxon>
    </lineage>
</organism>
<keyword evidence="3" id="KW-1185">Reference proteome</keyword>
<comment type="caution">
    <text evidence="2">The sequence shown here is derived from an EMBL/GenBank/DDBJ whole genome shotgun (WGS) entry which is preliminary data.</text>
</comment>
<proteinExistence type="predicted"/>
<feature type="compositionally biased region" description="Basic and acidic residues" evidence="1">
    <location>
        <begin position="322"/>
        <end position="332"/>
    </location>
</feature>
<evidence type="ECO:0000313" key="2">
    <source>
        <dbReference type="EMBL" id="KAF9322612.1"/>
    </source>
</evidence>
<dbReference type="Proteomes" id="UP000696485">
    <property type="component" value="Unassembled WGS sequence"/>
</dbReference>